<gene>
    <name evidence="2" type="ORF">ACFS7Z_27255</name>
</gene>
<dbReference type="EMBL" id="JBHUOX010000108">
    <property type="protein sequence ID" value="MFD3004079.1"/>
    <property type="molecule type" value="Genomic_DNA"/>
</dbReference>
<evidence type="ECO:0000259" key="1">
    <source>
        <dbReference type="Pfam" id="PF13358"/>
    </source>
</evidence>
<protein>
    <submittedName>
        <fullName evidence="2">Transposase</fullName>
    </submittedName>
</protein>
<dbReference type="Proteomes" id="UP001597641">
    <property type="component" value="Unassembled WGS sequence"/>
</dbReference>
<comment type="caution">
    <text evidence="2">The sequence shown here is derived from an EMBL/GenBank/DDBJ whole genome shotgun (WGS) entry which is preliminary data.</text>
</comment>
<evidence type="ECO:0000313" key="2">
    <source>
        <dbReference type="EMBL" id="MFD3004079.1"/>
    </source>
</evidence>
<dbReference type="InterPro" id="IPR038717">
    <property type="entry name" value="Tc1-like_DDE_dom"/>
</dbReference>
<keyword evidence="3" id="KW-1185">Reference proteome</keyword>
<accession>A0ABW6C1Y4</accession>
<sequence length="152" mass="17846">CNIFLVCEPLAGKRMVKVTERKTKRDWAFFLEEIANQRERANKITLVMDNLNTHVPGSLYEMFPPDKAKAIMDRFEFVYTPKHGSWLNMAEIELNVLSGQCLKRRIDDIAVVRREVLAWQKFRNNKNAKVNWQFTAEDARIKLSRLYPTLEG</sequence>
<feature type="domain" description="Tc1-like transposase DDE" evidence="1">
    <location>
        <begin position="1"/>
        <end position="109"/>
    </location>
</feature>
<feature type="non-terminal residue" evidence="2">
    <location>
        <position position="1"/>
    </location>
</feature>
<reference evidence="3" key="1">
    <citation type="journal article" date="2019" name="Int. J. Syst. Evol. Microbiol.">
        <title>The Global Catalogue of Microorganisms (GCM) 10K type strain sequencing project: providing services to taxonomists for standard genome sequencing and annotation.</title>
        <authorList>
            <consortium name="The Broad Institute Genomics Platform"/>
            <consortium name="The Broad Institute Genome Sequencing Center for Infectious Disease"/>
            <person name="Wu L."/>
            <person name="Ma J."/>
        </authorList>
    </citation>
    <scope>NUCLEOTIDE SEQUENCE [LARGE SCALE GENOMIC DNA]</scope>
    <source>
        <strain evidence="3">KCTC 23984</strain>
    </source>
</reference>
<dbReference type="Pfam" id="PF13358">
    <property type="entry name" value="DDE_3"/>
    <property type="match status" value="1"/>
</dbReference>
<dbReference type="RefSeq" id="WP_377492709.1">
    <property type="nucleotide sequence ID" value="NZ_JBHUOX010000108.1"/>
</dbReference>
<evidence type="ECO:0000313" key="3">
    <source>
        <dbReference type="Proteomes" id="UP001597641"/>
    </source>
</evidence>
<proteinExistence type="predicted"/>
<name>A0ABW6C1Y4_9BACT</name>
<organism evidence="2 3">
    <name type="scientific">Pontibacter toksunensis</name>
    <dbReference type="NCBI Taxonomy" id="1332631"/>
    <lineage>
        <taxon>Bacteria</taxon>
        <taxon>Pseudomonadati</taxon>
        <taxon>Bacteroidota</taxon>
        <taxon>Cytophagia</taxon>
        <taxon>Cytophagales</taxon>
        <taxon>Hymenobacteraceae</taxon>
        <taxon>Pontibacter</taxon>
    </lineage>
</organism>